<comment type="caution">
    <text evidence="4">The sequence shown here is derived from an EMBL/GenBank/DDBJ whole genome shotgun (WGS) entry which is preliminary data.</text>
</comment>
<organism evidence="4 5">
    <name type="scientific">Acidipila rosea</name>
    <dbReference type="NCBI Taxonomy" id="768535"/>
    <lineage>
        <taxon>Bacteria</taxon>
        <taxon>Pseudomonadati</taxon>
        <taxon>Acidobacteriota</taxon>
        <taxon>Terriglobia</taxon>
        <taxon>Terriglobales</taxon>
        <taxon>Acidobacteriaceae</taxon>
        <taxon>Acidipila</taxon>
    </lineage>
</organism>
<feature type="domain" description="ASPIC/UnbV" evidence="3">
    <location>
        <begin position="517"/>
        <end position="583"/>
    </location>
</feature>
<proteinExistence type="predicted"/>
<evidence type="ECO:0000259" key="3">
    <source>
        <dbReference type="Pfam" id="PF07593"/>
    </source>
</evidence>
<evidence type="ECO:0000256" key="2">
    <source>
        <dbReference type="SAM" id="SignalP"/>
    </source>
</evidence>
<evidence type="ECO:0000313" key="5">
    <source>
        <dbReference type="Proteomes" id="UP000295210"/>
    </source>
</evidence>
<sequence length="602" mass="64744">MRMYNWLADCFLMVFSRYQVIVTAALLPLFMAQAAAAQAHSVASPPPSGARSQVCKDRVIPQLVDVTAKSGITFRHLAAPDKKYIVESMSGGVIVVDYDRDGWPDIYFTNSPTVDMALKGEKASGALYHNNHDGTFTDVTAKAGIATPCYAMGGAVGDYNNDGWPDIYVTCLGGNVLYRNNGDGTFTDVTKKAGVANGRWSTGAAFGDYDGDGYVDLMVTDYVDFKLNDLPGFGKSPTCNYRGIDVQCGPRGLKGAGDALYHNNGDGTFTDVSKSAGVDDAPGYYGLGVVWSDLGNTGRPDIYVADDSTPNYLYRNDGNGKFTDIGFESGTAVDADGSEQGSMGIAVADYNHTGRFSLFVTNFADEHNTLYENDGKWDFRDVSYESGTALPSLPWVKWGTAFVDLDNDGWADLISVNGQVYPQVDSLPSGARYRQPKNLFMNERNGTFCNADRQAGAPLTEPRVSRGLAVADFDNDGNVDVVVEDLDGAPMLLHNQGSPGNHWVSFELAGTKSNRLALGARITLTAGGVTQTDEVRSGGSYLSQNDLRVHFGLGKTTTIDKVEVHWPSGRTEEMAGLAADHFYSVLEGQGVVPPTKIAPTKK</sequence>
<dbReference type="InterPro" id="IPR028994">
    <property type="entry name" value="Integrin_alpha_N"/>
</dbReference>
<feature type="chain" id="PRO_5020769426" evidence="2">
    <location>
        <begin position="35"/>
        <end position="602"/>
    </location>
</feature>
<reference evidence="4 5" key="1">
    <citation type="submission" date="2019-03" db="EMBL/GenBank/DDBJ databases">
        <title>Genomic Encyclopedia of Type Strains, Phase IV (KMG-IV): sequencing the most valuable type-strain genomes for metagenomic binning, comparative biology and taxonomic classification.</title>
        <authorList>
            <person name="Goeker M."/>
        </authorList>
    </citation>
    <scope>NUCLEOTIDE SEQUENCE [LARGE SCALE GENOMIC DNA]</scope>
    <source>
        <strain evidence="4 5">DSM 103428</strain>
    </source>
</reference>
<dbReference type="EMBL" id="SMGK01000005">
    <property type="protein sequence ID" value="TCK71772.1"/>
    <property type="molecule type" value="Genomic_DNA"/>
</dbReference>
<protein>
    <submittedName>
        <fullName evidence="4">VCBS repeat protein</fullName>
    </submittedName>
</protein>
<dbReference type="Pfam" id="PF07593">
    <property type="entry name" value="UnbV_ASPIC"/>
    <property type="match status" value="1"/>
</dbReference>
<dbReference type="PANTHER" id="PTHR16026:SF0">
    <property type="entry name" value="CARTILAGE ACIDIC PROTEIN 1"/>
    <property type="match status" value="1"/>
</dbReference>
<dbReference type="InterPro" id="IPR011519">
    <property type="entry name" value="UnbV_ASPIC"/>
</dbReference>
<evidence type="ECO:0000313" key="4">
    <source>
        <dbReference type="EMBL" id="TCK71772.1"/>
    </source>
</evidence>
<feature type="signal peptide" evidence="2">
    <location>
        <begin position="1"/>
        <end position="34"/>
    </location>
</feature>
<dbReference type="Gene3D" id="2.130.10.130">
    <property type="entry name" value="Integrin alpha, N-terminal"/>
    <property type="match status" value="2"/>
</dbReference>
<keyword evidence="5" id="KW-1185">Reference proteome</keyword>
<evidence type="ECO:0000256" key="1">
    <source>
        <dbReference type="ARBA" id="ARBA00022729"/>
    </source>
</evidence>
<dbReference type="AlphaFoldDB" id="A0A4R1L1E9"/>
<dbReference type="Pfam" id="PF13517">
    <property type="entry name" value="FG-GAP_3"/>
    <property type="match status" value="2"/>
</dbReference>
<dbReference type="SUPFAM" id="SSF69318">
    <property type="entry name" value="Integrin alpha N-terminal domain"/>
    <property type="match status" value="1"/>
</dbReference>
<name>A0A4R1L1E9_9BACT</name>
<accession>A0A4R1L1E9</accession>
<gene>
    <name evidence="4" type="ORF">C7378_3062</name>
</gene>
<dbReference type="PANTHER" id="PTHR16026">
    <property type="entry name" value="CARTILAGE ACIDIC PROTEIN 1"/>
    <property type="match status" value="1"/>
</dbReference>
<dbReference type="InterPro" id="IPR027039">
    <property type="entry name" value="Crtac1"/>
</dbReference>
<keyword evidence="1 2" id="KW-0732">Signal</keyword>
<dbReference type="InterPro" id="IPR013517">
    <property type="entry name" value="FG-GAP"/>
</dbReference>
<dbReference type="Proteomes" id="UP000295210">
    <property type="component" value="Unassembled WGS sequence"/>
</dbReference>